<keyword evidence="3" id="KW-1185">Reference proteome</keyword>
<name>A0A964UQ17_9ACTN</name>
<evidence type="ECO:0000313" key="2">
    <source>
        <dbReference type="EMBL" id="NBE53313.1"/>
    </source>
</evidence>
<accession>A0A964UQ17</accession>
<evidence type="ECO:0000313" key="3">
    <source>
        <dbReference type="Proteomes" id="UP000598297"/>
    </source>
</evidence>
<sequence>MDVQRATFGLATHFERGRQVLVPSWLFQVRPVGMERPVTITQPAVDPAYLTAPSAPAPEPSRTEGAQPPTGPESRDVPVESYGVDGRTLTLRFWGGVCSDYAAEATESGDEVRVTVTGTPRDDGKVCIMIAKEHTERVTLKKPLGDRTVVGDNGAAVQRR</sequence>
<feature type="region of interest" description="Disordered" evidence="1">
    <location>
        <begin position="47"/>
        <end position="80"/>
    </location>
</feature>
<dbReference type="OrthoDB" id="3830613at2"/>
<dbReference type="RefSeq" id="WP_161699081.1">
    <property type="nucleotide sequence ID" value="NZ_JAAAHS010000132.1"/>
</dbReference>
<protein>
    <submittedName>
        <fullName evidence="2">Uncharacterized protein</fullName>
    </submittedName>
</protein>
<reference evidence="2" key="1">
    <citation type="submission" date="2020-01" db="EMBL/GenBank/DDBJ databases">
        <title>Whole-genome analyses of novel actinobacteria.</title>
        <authorList>
            <person name="Sahin N."/>
        </authorList>
    </citation>
    <scope>NUCLEOTIDE SEQUENCE</scope>
    <source>
        <strain evidence="2">YC537</strain>
    </source>
</reference>
<dbReference type="Proteomes" id="UP000598297">
    <property type="component" value="Unassembled WGS sequence"/>
</dbReference>
<organism evidence="2 3">
    <name type="scientific">Streptomyces boluensis</name>
    <dbReference type="NCBI Taxonomy" id="1775135"/>
    <lineage>
        <taxon>Bacteria</taxon>
        <taxon>Bacillati</taxon>
        <taxon>Actinomycetota</taxon>
        <taxon>Actinomycetes</taxon>
        <taxon>Kitasatosporales</taxon>
        <taxon>Streptomycetaceae</taxon>
        <taxon>Streptomyces</taxon>
    </lineage>
</organism>
<proteinExistence type="predicted"/>
<evidence type="ECO:0000256" key="1">
    <source>
        <dbReference type="SAM" id="MobiDB-lite"/>
    </source>
</evidence>
<comment type="caution">
    <text evidence="2">The sequence shown here is derived from an EMBL/GenBank/DDBJ whole genome shotgun (WGS) entry which is preliminary data.</text>
</comment>
<dbReference type="EMBL" id="JAAAHS010000132">
    <property type="protein sequence ID" value="NBE53313.1"/>
    <property type="molecule type" value="Genomic_DNA"/>
</dbReference>
<gene>
    <name evidence="2" type="ORF">GUY60_18180</name>
</gene>
<dbReference type="AlphaFoldDB" id="A0A964UQ17"/>